<feature type="transmembrane region" description="Helical" evidence="1">
    <location>
        <begin position="39"/>
        <end position="60"/>
    </location>
</feature>
<proteinExistence type="predicted"/>
<gene>
    <name evidence="2" type="ORF">EV420DRAFT_1477885</name>
</gene>
<keyword evidence="1" id="KW-0472">Membrane</keyword>
<dbReference type="Proteomes" id="UP001175211">
    <property type="component" value="Unassembled WGS sequence"/>
</dbReference>
<keyword evidence="1" id="KW-0812">Transmembrane</keyword>
<dbReference type="AlphaFoldDB" id="A0AA39N8M4"/>
<evidence type="ECO:0000313" key="3">
    <source>
        <dbReference type="Proteomes" id="UP001175211"/>
    </source>
</evidence>
<protein>
    <submittedName>
        <fullName evidence="2">Uncharacterized protein</fullName>
    </submittedName>
</protein>
<evidence type="ECO:0000256" key="1">
    <source>
        <dbReference type="SAM" id="Phobius"/>
    </source>
</evidence>
<accession>A0AA39N8M4</accession>
<evidence type="ECO:0000313" key="2">
    <source>
        <dbReference type="EMBL" id="KAK0461028.1"/>
    </source>
</evidence>
<dbReference type="RefSeq" id="XP_060332925.1">
    <property type="nucleotide sequence ID" value="XM_060469450.1"/>
</dbReference>
<keyword evidence="1" id="KW-1133">Transmembrane helix</keyword>
<sequence length="144" mass="16177">MSPSSKKNLYTSINCDDLGSESEREFGLCRLLGGCEVPVTLTIVWTGASLALLIVGGILGRRFTVGYASKGNWREFGEISGYGSERVEVGRNGNPYRRRRLCFDAVKGHSAWDTRTKTDYGRPWCCFHHCWNYQMVQKSTRAIG</sequence>
<name>A0AA39N8M4_ARMTA</name>
<dbReference type="GeneID" id="85352998"/>
<organism evidence="2 3">
    <name type="scientific">Armillaria tabescens</name>
    <name type="common">Ringless honey mushroom</name>
    <name type="synonym">Agaricus tabescens</name>
    <dbReference type="NCBI Taxonomy" id="1929756"/>
    <lineage>
        <taxon>Eukaryota</taxon>
        <taxon>Fungi</taxon>
        <taxon>Dikarya</taxon>
        <taxon>Basidiomycota</taxon>
        <taxon>Agaricomycotina</taxon>
        <taxon>Agaricomycetes</taxon>
        <taxon>Agaricomycetidae</taxon>
        <taxon>Agaricales</taxon>
        <taxon>Marasmiineae</taxon>
        <taxon>Physalacriaceae</taxon>
        <taxon>Desarmillaria</taxon>
    </lineage>
</organism>
<comment type="caution">
    <text evidence="2">The sequence shown here is derived from an EMBL/GenBank/DDBJ whole genome shotgun (WGS) entry which is preliminary data.</text>
</comment>
<dbReference type="EMBL" id="JAUEPS010000011">
    <property type="protein sequence ID" value="KAK0461028.1"/>
    <property type="molecule type" value="Genomic_DNA"/>
</dbReference>
<keyword evidence="3" id="KW-1185">Reference proteome</keyword>
<reference evidence="2" key="1">
    <citation type="submission" date="2023-06" db="EMBL/GenBank/DDBJ databases">
        <authorList>
            <consortium name="Lawrence Berkeley National Laboratory"/>
            <person name="Ahrendt S."/>
            <person name="Sahu N."/>
            <person name="Indic B."/>
            <person name="Wong-Bajracharya J."/>
            <person name="Merenyi Z."/>
            <person name="Ke H.-M."/>
            <person name="Monk M."/>
            <person name="Kocsube S."/>
            <person name="Drula E."/>
            <person name="Lipzen A."/>
            <person name="Balint B."/>
            <person name="Henrissat B."/>
            <person name="Andreopoulos B."/>
            <person name="Martin F.M."/>
            <person name="Harder C.B."/>
            <person name="Rigling D."/>
            <person name="Ford K.L."/>
            <person name="Foster G.D."/>
            <person name="Pangilinan J."/>
            <person name="Papanicolaou A."/>
            <person name="Barry K."/>
            <person name="LaButti K."/>
            <person name="Viragh M."/>
            <person name="Koriabine M."/>
            <person name="Yan M."/>
            <person name="Riley R."/>
            <person name="Champramary S."/>
            <person name="Plett K.L."/>
            <person name="Tsai I.J."/>
            <person name="Slot J."/>
            <person name="Sipos G."/>
            <person name="Plett J."/>
            <person name="Nagy L.G."/>
            <person name="Grigoriev I.V."/>
        </authorList>
    </citation>
    <scope>NUCLEOTIDE SEQUENCE</scope>
    <source>
        <strain evidence="2">CCBAS 213</strain>
    </source>
</reference>